<feature type="region of interest" description="Disordered" evidence="1">
    <location>
        <begin position="352"/>
        <end position="472"/>
    </location>
</feature>
<feature type="compositionally biased region" description="Polar residues" evidence="1">
    <location>
        <begin position="422"/>
        <end position="432"/>
    </location>
</feature>
<dbReference type="Proteomes" id="UP001497383">
    <property type="component" value="Chromosome 1"/>
</dbReference>
<accession>A0ABP0ZEP0</accession>
<feature type="compositionally biased region" description="Basic and acidic residues" evidence="1">
    <location>
        <begin position="367"/>
        <end position="387"/>
    </location>
</feature>
<feature type="compositionally biased region" description="Polar residues" evidence="1">
    <location>
        <begin position="247"/>
        <end position="257"/>
    </location>
</feature>
<feature type="compositionally biased region" description="Polar residues" evidence="1">
    <location>
        <begin position="166"/>
        <end position="175"/>
    </location>
</feature>
<feature type="compositionally biased region" description="Low complexity" evidence="1">
    <location>
        <begin position="115"/>
        <end position="128"/>
    </location>
</feature>
<evidence type="ECO:0000313" key="2">
    <source>
        <dbReference type="EMBL" id="CAK9436294.1"/>
    </source>
</evidence>
<organism evidence="2 3">
    <name type="scientific">Lodderomyces beijingensis</name>
    <dbReference type="NCBI Taxonomy" id="1775926"/>
    <lineage>
        <taxon>Eukaryota</taxon>
        <taxon>Fungi</taxon>
        <taxon>Dikarya</taxon>
        <taxon>Ascomycota</taxon>
        <taxon>Saccharomycotina</taxon>
        <taxon>Pichiomycetes</taxon>
        <taxon>Debaryomycetaceae</taxon>
        <taxon>Candida/Lodderomyces clade</taxon>
        <taxon>Lodderomyces</taxon>
    </lineage>
</organism>
<feature type="compositionally biased region" description="Low complexity" evidence="1">
    <location>
        <begin position="410"/>
        <end position="421"/>
    </location>
</feature>
<dbReference type="GeneID" id="92206048"/>
<evidence type="ECO:0000256" key="1">
    <source>
        <dbReference type="SAM" id="MobiDB-lite"/>
    </source>
</evidence>
<name>A0ABP0ZEP0_9ASCO</name>
<reference evidence="2 3" key="1">
    <citation type="submission" date="2024-03" db="EMBL/GenBank/DDBJ databases">
        <authorList>
            <person name="Brejova B."/>
        </authorList>
    </citation>
    <scope>NUCLEOTIDE SEQUENCE [LARGE SCALE GENOMIC DNA]</scope>
    <source>
        <strain evidence="2 3">CBS 14171</strain>
    </source>
</reference>
<feature type="region of interest" description="Disordered" evidence="1">
    <location>
        <begin position="219"/>
        <end position="278"/>
    </location>
</feature>
<dbReference type="EMBL" id="OZ022405">
    <property type="protein sequence ID" value="CAK9436294.1"/>
    <property type="molecule type" value="Genomic_DNA"/>
</dbReference>
<keyword evidence="3" id="KW-1185">Reference proteome</keyword>
<feature type="compositionally biased region" description="Low complexity" evidence="1">
    <location>
        <begin position="95"/>
        <end position="107"/>
    </location>
</feature>
<dbReference type="RefSeq" id="XP_066827790.1">
    <property type="nucleotide sequence ID" value="XM_066976818.1"/>
</dbReference>
<feature type="compositionally biased region" description="Basic and acidic residues" evidence="1">
    <location>
        <begin position="48"/>
        <end position="62"/>
    </location>
</feature>
<feature type="compositionally biased region" description="Polar residues" evidence="1">
    <location>
        <begin position="141"/>
        <end position="152"/>
    </location>
</feature>
<feature type="region of interest" description="Disordered" evidence="1">
    <location>
        <begin position="48"/>
        <end position="187"/>
    </location>
</feature>
<sequence>MTPTVTNEQSYCYETDQHVSSSEVSPNAPFITPTRVDKFEFLDRHDAFNFRGPRSSDTRLFKDQSSAPISAPANLRPERSQASAPKTKPQKQHISPSSSSSSSSLQTPPLPLPSSPAAAASQPQPLLPNTRKQPGRKVSVGVQSTPKSSTVFTIPHSHSIKRTEDSLPTTTSRTPATEAETRLEEENRQLRASLNAYARAFKDHSSSVISIPIDIPSQQVATKEHQNTNNQEPHVSPKLPIGVESTPVHSTVSASQQNHHSTTNTHDTHDSPQSNPSSIHVTELETMMRSLQEKNKQLHEENQSLRAMFNSGMVPAEMWRGLSEEVANLRLELKELSRAERIASIELDALHVEPTDNEKEEEEDEKDSAASKNAEKENGTLEAHTSEKTSPSPIDDAILQGTSSSFVQLASPTASGSSTTGRLNKSSASISPELTIDQNKRASVEGGLSPSLADQSAMTSTSTSSPPHNSETKRQRLFGEWNYHSYSFEDFALSPSDLAMVDSLSHEDLVFLVKHTMCTFVMPLSKDFDTALVRIARFIRHSSRFSKMSHRLLFPRSSELSCSNHFYGRVKMSDGSVDERLVQLENCYASMLSKMQQGLHEGRRQGTS</sequence>
<gene>
    <name evidence="2" type="ORF">LODBEIA_P08520</name>
</gene>
<feature type="region of interest" description="Disordered" evidence="1">
    <location>
        <begin position="1"/>
        <end position="31"/>
    </location>
</feature>
<proteinExistence type="predicted"/>
<protein>
    <submittedName>
        <fullName evidence="2">Uncharacterized protein</fullName>
    </submittedName>
</protein>
<feature type="compositionally biased region" description="Polar residues" evidence="1">
    <location>
        <begin position="1"/>
        <end position="25"/>
    </location>
</feature>
<evidence type="ECO:0000313" key="3">
    <source>
        <dbReference type="Proteomes" id="UP001497383"/>
    </source>
</evidence>